<dbReference type="EMBL" id="BARU01030567">
    <property type="protein sequence ID" value="GAH64693.1"/>
    <property type="molecule type" value="Genomic_DNA"/>
</dbReference>
<name>X1J4J1_9ZZZZ</name>
<sequence>ILALILDFTAFMSTMRILEIGYEKGVLDLVKKSDSTPKA</sequence>
<organism evidence="1">
    <name type="scientific">marine sediment metagenome</name>
    <dbReference type="NCBI Taxonomy" id="412755"/>
    <lineage>
        <taxon>unclassified sequences</taxon>
        <taxon>metagenomes</taxon>
        <taxon>ecological metagenomes</taxon>
    </lineage>
</organism>
<feature type="non-terminal residue" evidence="1">
    <location>
        <position position="1"/>
    </location>
</feature>
<reference evidence="1" key="1">
    <citation type="journal article" date="2014" name="Front. Microbiol.">
        <title>High frequency of phylogenetically diverse reductive dehalogenase-homologous genes in deep subseafloor sedimentary metagenomes.</title>
        <authorList>
            <person name="Kawai M."/>
            <person name="Futagami T."/>
            <person name="Toyoda A."/>
            <person name="Takaki Y."/>
            <person name="Nishi S."/>
            <person name="Hori S."/>
            <person name="Arai W."/>
            <person name="Tsubouchi T."/>
            <person name="Morono Y."/>
            <person name="Uchiyama I."/>
            <person name="Ito T."/>
            <person name="Fujiyama A."/>
            <person name="Inagaki F."/>
            <person name="Takami H."/>
        </authorList>
    </citation>
    <scope>NUCLEOTIDE SEQUENCE</scope>
    <source>
        <strain evidence="1">Expedition CK06-06</strain>
    </source>
</reference>
<evidence type="ECO:0000313" key="1">
    <source>
        <dbReference type="EMBL" id="GAH64693.1"/>
    </source>
</evidence>
<dbReference type="AlphaFoldDB" id="X1J4J1"/>
<proteinExistence type="predicted"/>
<accession>X1J4J1</accession>
<comment type="caution">
    <text evidence="1">The sequence shown here is derived from an EMBL/GenBank/DDBJ whole genome shotgun (WGS) entry which is preliminary data.</text>
</comment>
<protein>
    <submittedName>
        <fullName evidence="1">Uncharacterized protein</fullName>
    </submittedName>
</protein>
<gene>
    <name evidence="1" type="ORF">S03H2_48477</name>
</gene>